<sequence>MAQVSGAIAGAALLLPTLDGATYTSIGGGTPTLGPNVSILRGLLMEAVLTFILVLVILLAAVDKRLMCAPLAIGSALIVSILAGGPISGAAVNPVVAFGPAVILSTESTSHWNDHWLYWVGAVLGSVVAALSFRFILASVEKRTVCRDKDNVEK</sequence>
<comment type="subcellular location">
    <subcellularLocation>
        <location evidence="1">Membrane</location>
        <topology evidence="1">Multi-pass membrane protein</topology>
    </subcellularLocation>
</comment>
<dbReference type="Pfam" id="PF00230">
    <property type="entry name" value="MIP"/>
    <property type="match status" value="1"/>
</dbReference>
<dbReference type="SUPFAM" id="SSF81338">
    <property type="entry name" value="Aquaporin-like"/>
    <property type="match status" value="1"/>
</dbReference>
<dbReference type="Gene3D" id="1.20.1080.10">
    <property type="entry name" value="Glycerol uptake facilitator protein"/>
    <property type="match status" value="1"/>
</dbReference>
<accession>A0AAD9JE11</accession>
<feature type="transmembrane region" description="Helical" evidence="6">
    <location>
        <begin position="44"/>
        <end position="62"/>
    </location>
</feature>
<evidence type="ECO:0000313" key="7">
    <source>
        <dbReference type="EMBL" id="KAK2151422.1"/>
    </source>
</evidence>
<dbReference type="PANTHER" id="PTHR19139">
    <property type="entry name" value="AQUAPORIN TRANSPORTER"/>
    <property type="match status" value="1"/>
</dbReference>
<reference evidence="7" key="1">
    <citation type="journal article" date="2023" name="Mol. Biol. Evol.">
        <title>Third-Generation Sequencing Reveals the Adaptive Role of the Epigenome in Three Deep-Sea Polychaetes.</title>
        <authorList>
            <person name="Perez M."/>
            <person name="Aroh O."/>
            <person name="Sun Y."/>
            <person name="Lan Y."/>
            <person name="Juniper S.K."/>
            <person name="Young C.R."/>
            <person name="Angers B."/>
            <person name="Qian P.Y."/>
        </authorList>
    </citation>
    <scope>NUCLEOTIDE SEQUENCE</scope>
    <source>
        <strain evidence="7">P08H-3</strain>
    </source>
</reference>
<evidence type="ECO:0000256" key="6">
    <source>
        <dbReference type="SAM" id="Phobius"/>
    </source>
</evidence>
<dbReference type="PANTHER" id="PTHR19139:SF284">
    <property type="entry name" value="AQUAPORIN"/>
    <property type="match status" value="1"/>
</dbReference>
<proteinExistence type="inferred from homology"/>
<keyword evidence="2 5" id="KW-0812">Transmembrane</keyword>
<dbReference type="PRINTS" id="PR00783">
    <property type="entry name" value="MINTRINSICP"/>
</dbReference>
<feature type="transmembrane region" description="Helical" evidence="6">
    <location>
        <begin position="69"/>
        <end position="96"/>
    </location>
</feature>
<evidence type="ECO:0000256" key="2">
    <source>
        <dbReference type="ARBA" id="ARBA00022692"/>
    </source>
</evidence>
<keyword evidence="4 6" id="KW-0472">Membrane</keyword>
<protein>
    <submittedName>
        <fullName evidence="7">Uncharacterized protein</fullName>
    </submittedName>
</protein>
<comment type="caution">
    <text evidence="7">The sequence shown here is derived from an EMBL/GenBank/DDBJ whole genome shotgun (WGS) entry which is preliminary data.</text>
</comment>
<dbReference type="InterPro" id="IPR000425">
    <property type="entry name" value="MIP"/>
</dbReference>
<gene>
    <name evidence="7" type="ORF">LSH36_364g06007</name>
</gene>
<evidence type="ECO:0000256" key="4">
    <source>
        <dbReference type="ARBA" id="ARBA00023136"/>
    </source>
</evidence>
<dbReference type="EMBL" id="JAODUP010000364">
    <property type="protein sequence ID" value="KAK2151422.1"/>
    <property type="molecule type" value="Genomic_DNA"/>
</dbReference>
<evidence type="ECO:0000256" key="1">
    <source>
        <dbReference type="ARBA" id="ARBA00004141"/>
    </source>
</evidence>
<keyword evidence="3 6" id="KW-1133">Transmembrane helix</keyword>
<dbReference type="Proteomes" id="UP001208570">
    <property type="component" value="Unassembled WGS sequence"/>
</dbReference>
<name>A0AAD9JE11_9ANNE</name>
<dbReference type="InterPro" id="IPR034294">
    <property type="entry name" value="Aquaporin_transptr"/>
</dbReference>
<dbReference type="GO" id="GO:0005886">
    <property type="term" value="C:plasma membrane"/>
    <property type="evidence" value="ECO:0007669"/>
    <property type="project" value="TreeGrafter"/>
</dbReference>
<evidence type="ECO:0000256" key="3">
    <source>
        <dbReference type="ARBA" id="ARBA00022989"/>
    </source>
</evidence>
<evidence type="ECO:0000256" key="5">
    <source>
        <dbReference type="RuleBase" id="RU000477"/>
    </source>
</evidence>
<dbReference type="InterPro" id="IPR023271">
    <property type="entry name" value="Aquaporin-like"/>
</dbReference>
<dbReference type="AlphaFoldDB" id="A0AAD9JE11"/>
<feature type="transmembrane region" description="Helical" evidence="6">
    <location>
        <begin position="116"/>
        <end position="137"/>
    </location>
</feature>
<comment type="similarity">
    <text evidence="5">Belongs to the MIP/aquaporin (TC 1.A.8) family.</text>
</comment>
<keyword evidence="8" id="KW-1185">Reference proteome</keyword>
<evidence type="ECO:0000313" key="8">
    <source>
        <dbReference type="Proteomes" id="UP001208570"/>
    </source>
</evidence>
<organism evidence="7 8">
    <name type="scientific">Paralvinella palmiformis</name>
    <dbReference type="NCBI Taxonomy" id="53620"/>
    <lineage>
        <taxon>Eukaryota</taxon>
        <taxon>Metazoa</taxon>
        <taxon>Spiralia</taxon>
        <taxon>Lophotrochozoa</taxon>
        <taxon>Annelida</taxon>
        <taxon>Polychaeta</taxon>
        <taxon>Sedentaria</taxon>
        <taxon>Canalipalpata</taxon>
        <taxon>Terebellida</taxon>
        <taxon>Terebelliformia</taxon>
        <taxon>Alvinellidae</taxon>
        <taxon>Paralvinella</taxon>
    </lineage>
</organism>
<keyword evidence="5" id="KW-0813">Transport</keyword>
<dbReference type="GO" id="GO:0015250">
    <property type="term" value="F:water channel activity"/>
    <property type="evidence" value="ECO:0007669"/>
    <property type="project" value="TreeGrafter"/>
</dbReference>